<feature type="region of interest" description="Disordered" evidence="1">
    <location>
        <begin position="1"/>
        <end position="55"/>
    </location>
</feature>
<evidence type="ECO:0000313" key="2">
    <source>
        <dbReference type="EMBL" id="MER6616753.1"/>
    </source>
</evidence>
<accession>A0ABV1V158</accession>
<comment type="caution">
    <text evidence="2">The sequence shown here is derived from an EMBL/GenBank/DDBJ whole genome shotgun (WGS) entry which is preliminary data.</text>
</comment>
<keyword evidence="3" id="KW-1185">Reference proteome</keyword>
<proteinExistence type="predicted"/>
<dbReference type="Proteomes" id="UP001445472">
    <property type="component" value="Unassembled WGS sequence"/>
</dbReference>
<evidence type="ECO:0000256" key="1">
    <source>
        <dbReference type="SAM" id="MobiDB-lite"/>
    </source>
</evidence>
<evidence type="ECO:0000313" key="3">
    <source>
        <dbReference type="Proteomes" id="UP001445472"/>
    </source>
</evidence>
<protein>
    <recommendedName>
        <fullName evidence="4">Ppx/GppA family phosphatase</fullName>
    </recommendedName>
</protein>
<reference evidence="2 3" key="1">
    <citation type="submission" date="2024-06" db="EMBL/GenBank/DDBJ databases">
        <title>The Natural Products Discovery Center: Release of the First 8490 Sequenced Strains for Exploring Actinobacteria Biosynthetic Diversity.</title>
        <authorList>
            <person name="Kalkreuter E."/>
            <person name="Kautsar S.A."/>
            <person name="Yang D."/>
            <person name="Bader C.D."/>
            <person name="Teijaro C.N."/>
            <person name="Fluegel L."/>
            <person name="Davis C.M."/>
            <person name="Simpson J.R."/>
            <person name="Lauterbach L."/>
            <person name="Steele A.D."/>
            <person name="Gui C."/>
            <person name="Meng S."/>
            <person name="Li G."/>
            <person name="Viehrig K."/>
            <person name="Ye F."/>
            <person name="Su P."/>
            <person name="Kiefer A.F."/>
            <person name="Nichols A."/>
            <person name="Cepeda A.J."/>
            <person name="Yan W."/>
            <person name="Fan B."/>
            <person name="Jiang Y."/>
            <person name="Adhikari A."/>
            <person name="Zheng C.-J."/>
            <person name="Schuster L."/>
            <person name="Cowan T.M."/>
            <person name="Smanski M.J."/>
            <person name="Chevrette M.G."/>
            <person name="De Carvalho L.P.S."/>
            <person name="Shen B."/>
        </authorList>
    </citation>
    <scope>NUCLEOTIDE SEQUENCE [LARGE SCALE GENOMIC DNA]</scope>
    <source>
        <strain evidence="2 3">NPDC000837</strain>
    </source>
</reference>
<name>A0ABV1V158_9ACTN</name>
<dbReference type="RefSeq" id="WP_351978047.1">
    <property type="nucleotide sequence ID" value="NZ_JBEPBX010000028.1"/>
</dbReference>
<dbReference type="EMBL" id="JBEPBX010000028">
    <property type="protein sequence ID" value="MER6616753.1"/>
    <property type="molecule type" value="Genomic_DNA"/>
</dbReference>
<feature type="compositionally biased region" description="Basic and acidic residues" evidence="1">
    <location>
        <begin position="1"/>
        <end position="13"/>
    </location>
</feature>
<sequence>MSEVRTDTTHERPQSAAAGRGDGGGAGKHRGGAAREDAATQPHGRHRRPSGHEGS</sequence>
<gene>
    <name evidence="2" type="ORF">ABT276_25970</name>
</gene>
<organism evidence="2 3">
    <name type="scientific">Streptomyces xantholiticus</name>
    <dbReference type="NCBI Taxonomy" id="68285"/>
    <lineage>
        <taxon>Bacteria</taxon>
        <taxon>Bacillati</taxon>
        <taxon>Actinomycetota</taxon>
        <taxon>Actinomycetes</taxon>
        <taxon>Kitasatosporales</taxon>
        <taxon>Streptomycetaceae</taxon>
        <taxon>Streptomyces</taxon>
    </lineage>
</organism>
<evidence type="ECO:0008006" key="4">
    <source>
        <dbReference type="Google" id="ProtNLM"/>
    </source>
</evidence>